<keyword evidence="2" id="KW-0732">Signal</keyword>
<keyword evidence="4" id="KW-1185">Reference proteome</keyword>
<reference evidence="3" key="1">
    <citation type="journal article" date="2014" name="Int. J. Syst. Evol. Microbiol.">
        <title>Complete genome sequence of Corynebacterium casei LMG S-19264T (=DSM 44701T), isolated from a smear-ripened cheese.</title>
        <authorList>
            <consortium name="US DOE Joint Genome Institute (JGI-PGF)"/>
            <person name="Walter F."/>
            <person name="Albersmeier A."/>
            <person name="Kalinowski J."/>
            <person name="Ruckert C."/>
        </authorList>
    </citation>
    <scope>NUCLEOTIDE SEQUENCE</scope>
    <source>
        <strain evidence="3">JCM 4956</strain>
    </source>
</reference>
<organism evidence="3 4">
    <name type="scientific">Streptomyces fructofermentans</name>
    <dbReference type="NCBI Taxonomy" id="152141"/>
    <lineage>
        <taxon>Bacteria</taxon>
        <taxon>Bacillati</taxon>
        <taxon>Actinomycetota</taxon>
        <taxon>Actinomycetes</taxon>
        <taxon>Kitasatosporales</taxon>
        <taxon>Streptomycetaceae</taxon>
        <taxon>Streptomyces</taxon>
    </lineage>
</organism>
<dbReference type="AlphaFoldDB" id="A0A918KH36"/>
<proteinExistence type="predicted"/>
<reference evidence="3" key="2">
    <citation type="submission" date="2020-09" db="EMBL/GenBank/DDBJ databases">
        <authorList>
            <person name="Sun Q."/>
            <person name="Ohkuma M."/>
        </authorList>
    </citation>
    <scope>NUCLEOTIDE SEQUENCE</scope>
    <source>
        <strain evidence="3">JCM 4956</strain>
    </source>
</reference>
<feature type="region of interest" description="Disordered" evidence="1">
    <location>
        <begin position="22"/>
        <end position="68"/>
    </location>
</feature>
<dbReference type="EMBL" id="BMWD01000009">
    <property type="protein sequence ID" value="GGX60884.1"/>
    <property type="molecule type" value="Genomic_DNA"/>
</dbReference>
<evidence type="ECO:0008006" key="5">
    <source>
        <dbReference type="Google" id="ProtNLM"/>
    </source>
</evidence>
<evidence type="ECO:0000256" key="1">
    <source>
        <dbReference type="SAM" id="MobiDB-lite"/>
    </source>
</evidence>
<name>A0A918KH36_9ACTN</name>
<protein>
    <recommendedName>
        <fullName evidence="5">Lipoprotein</fullName>
    </recommendedName>
</protein>
<accession>A0A918KH36</accession>
<dbReference type="RefSeq" id="WP_190036049.1">
    <property type="nucleotide sequence ID" value="NZ_BMWD01000009.1"/>
</dbReference>
<evidence type="ECO:0000313" key="3">
    <source>
        <dbReference type="EMBL" id="GGX60884.1"/>
    </source>
</evidence>
<gene>
    <name evidence="3" type="ORF">GCM10010515_30850</name>
</gene>
<evidence type="ECO:0000313" key="4">
    <source>
        <dbReference type="Proteomes" id="UP000645555"/>
    </source>
</evidence>
<comment type="caution">
    <text evidence="3">The sequence shown here is derived from an EMBL/GenBank/DDBJ whole genome shotgun (WGS) entry which is preliminary data.</text>
</comment>
<feature type="chain" id="PRO_5038445683" description="Lipoprotein" evidence="2">
    <location>
        <begin position="26"/>
        <end position="150"/>
    </location>
</feature>
<dbReference type="Proteomes" id="UP000645555">
    <property type="component" value="Unassembled WGS sequence"/>
</dbReference>
<evidence type="ECO:0000256" key="2">
    <source>
        <dbReference type="SAM" id="SignalP"/>
    </source>
</evidence>
<feature type="signal peptide" evidence="2">
    <location>
        <begin position="1"/>
        <end position="25"/>
    </location>
</feature>
<sequence length="150" mass="15859">MGTGHAPWRAAVLGAVLLSVAPATGCGEPSGGHGTDPAPGTTRPGARPNSPSSPSPNSPSSPTATSPEELCARLVASWSREVLDSRTYGDYQSMGLSNGQYEILMDVVDAARSERRRAGTRAALRLIDHDSRERCERRYRDGNPTGGPWS</sequence>